<evidence type="ECO:0000313" key="2">
    <source>
        <dbReference type="Proteomes" id="UP000034366"/>
    </source>
</evidence>
<dbReference type="Gene3D" id="3.10.450.530">
    <property type="entry name" value="Ribonuclease toxin, BrnT, of type II toxin-antitoxin system"/>
    <property type="match status" value="1"/>
</dbReference>
<evidence type="ECO:0000313" key="1">
    <source>
        <dbReference type="EMBL" id="KKQ50582.1"/>
    </source>
</evidence>
<reference evidence="1 2" key="1">
    <citation type="journal article" date="2015" name="Nature">
        <title>rRNA introns, odd ribosomes, and small enigmatic genomes across a large radiation of phyla.</title>
        <authorList>
            <person name="Brown C.T."/>
            <person name="Hug L.A."/>
            <person name="Thomas B.C."/>
            <person name="Sharon I."/>
            <person name="Castelle C.J."/>
            <person name="Singh A."/>
            <person name="Wilkins M.J."/>
            <person name="Williams K.H."/>
            <person name="Banfield J.F."/>
        </authorList>
    </citation>
    <scope>NUCLEOTIDE SEQUENCE [LARGE SCALE GENOMIC DNA]</scope>
</reference>
<dbReference type="Proteomes" id="UP000034366">
    <property type="component" value="Unassembled WGS sequence"/>
</dbReference>
<organism evidence="1 2">
    <name type="scientific">Candidatus Woesebacteria bacterium GW2011_GWD1_38_10</name>
    <dbReference type="NCBI Taxonomy" id="1618592"/>
    <lineage>
        <taxon>Bacteria</taxon>
        <taxon>Candidatus Woeseibacteriota</taxon>
    </lineage>
</organism>
<comment type="caution">
    <text evidence="1">The sequence shown here is derived from an EMBL/GenBank/DDBJ whole genome shotgun (WGS) entry which is preliminary data.</text>
</comment>
<protein>
    <submittedName>
        <fullName evidence="1">Protein containing DUF497</fullName>
    </submittedName>
</protein>
<dbReference type="AlphaFoldDB" id="A0A0G0I7U3"/>
<name>A0A0G0I7U3_9BACT</name>
<dbReference type="InterPro" id="IPR007460">
    <property type="entry name" value="BrnT_toxin"/>
</dbReference>
<dbReference type="Pfam" id="PF04365">
    <property type="entry name" value="BrnT_toxin"/>
    <property type="match status" value="1"/>
</dbReference>
<sequence length="91" mass="10874">MRTSFEWDKNKNDSNFKKHKVNFETAQYAFLDKKRVVAKDLAHSQSEERYYCFGKVKGGVLTVRFTYRNKRIRIIGAGFWKKGKNIYDKKN</sequence>
<proteinExistence type="predicted"/>
<dbReference type="InterPro" id="IPR038573">
    <property type="entry name" value="BrnT_sf"/>
</dbReference>
<accession>A0A0G0I7U3</accession>
<gene>
    <name evidence="1" type="ORF">US67_C0004G0026</name>
</gene>
<dbReference type="EMBL" id="LBTW01000004">
    <property type="protein sequence ID" value="KKQ50582.1"/>
    <property type="molecule type" value="Genomic_DNA"/>
</dbReference>